<comment type="caution">
    <text evidence="2">The sequence shown here is derived from an EMBL/GenBank/DDBJ whole genome shotgun (WGS) entry which is preliminary data.</text>
</comment>
<accession>A0ABR0I4V0</accession>
<feature type="compositionally biased region" description="Basic and acidic residues" evidence="1">
    <location>
        <begin position="12"/>
        <end position="23"/>
    </location>
</feature>
<evidence type="ECO:0000313" key="2">
    <source>
        <dbReference type="EMBL" id="KAK4675393.1"/>
    </source>
</evidence>
<organism evidence="2 3">
    <name type="scientific">Podospora pseudoanserina</name>
    <dbReference type="NCBI Taxonomy" id="2609844"/>
    <lineage>
        <taxon>Eukaryota</taxon>
        <taxon>Fungi</taxon>
        <taxon>Dikarya</taxon>
        <taxon>Ascomycota</taxon>
        <taxon>Pezizomycotina</taxon>
        <taxon>Sordariomycetes</taxon>
        <taxon>Sordariomycetidae</taxon>
        <taxon>Sordariales</taxon>
        <taxon>Podosporaceae</taxon>
        <taxon>Podospora</taxon>
    </lineage>
</organism>
<proteinExistence type="predicted"/>
<protein>
    <submittedName>
        <fullName evidence="2">Uncharacterized protein</fullName>
    </submittedName>
</protein>
<name>A0ABR0I4V0_9PEZI</name>
<reference evidence="2 3" key="1">
    <citation type="journal article" date="2023" name="bioRxiv">
        <title>High-quality genome assemblies of four members of thePodospora anserinaspecies complex.</title>
        <authorList>
            <person name="Ament-Velasquez S.L."/>
            <person name="Vogan A.A."/>
            <person name="Wallerman O."/>
            <person name="Hartmann F."/>
            <person name="Gautier V."/>
            <person name="Silar P."/>
            <person name="Giraud T."/>
            <person name="Johannesson H."/>
        </authorList>
    </citation>
    <scope>NUCLEOTIDE SEQUENCE [LARGE SCALE GENOMIC DNA]</scope>
    <source>
        <strain evidence="2 3">CBS 124.78</strain>
    </source>
</reference>
<sequence length="52" mass="5869">MEIDRLVGSLETEERQRDSRDEADIPPCEATENSSRVLEDGQDPTHQPSDDV</sequence>
<keyword evidence="3" id="KW-1185">Reference proteome</keyword>
<dbReference type="GeneID" id="87961430"/>
<evidence type="ECO:0000256" key="1">
    <source>
        <dbReference type="SAM" id="MobiDB-lite"/>
    </source>
</evidence>
<dbReference type="RefSeq" id="XP_062798863.1">
    <property type="nucleotide sequence ID" value="XM_062940746.1"/>
</dbReference>
<gene>
    <name evidence="2" type="ORF">QC764_0077640</name>
</gene>
<feature type="region of interest" description="Disordered" evidence="1">
    <location>
        <begin position="1"/>
        <end position="52"/>
    </location>
</feature>
<dbReference type="Proteomes" id="UP001323617">
    <property type="component" value="Unassembled WGS sequence"/>
</dbReference>
<evidence type="ECO:0000313" key="3">
    <source>
        <dbReference type="Proteomes" id="UP001323617"/>
    </source>
</evidence>
<dbReference type="EMBL" id="JAFFHC010000005">
    <property type="protein sequence ID" value="KAK4675393.1"/>
    <property type="molecule type" value="Genomic_DNA"/>
</dbReference>